<sequence length="211" mass="24375">MIPFKSIHKSNNQSMRNLYILLLLLIFNNLSYCIGTNNILLQDTIRENVKQKNIDLQESTSIVTESNVSTDTIIHNSNKENSIKVTKKKKEELKINDGQNTNITTSENKESDGSLIPYLIAIFIIFLILKYIWSRYESKCNKCGKWAAMKEINSENIGVVFKNEKETTKYKDKNGNVYRTSERMVSKPHTKYQITRRCINCGHVDTITKVD</sequence>
<keyword evidence="1" id="KW-0472">Membrane</keyword>
<dbReference type="AlphaFoldDB" id="A0A644W8Z3"/>
<feature type="transmembrane region" description="Helical" evidence="1">
    <location>
        <begin position="115"/>
        <end position="133"/>
    </location>
</feature>
<evidence type="ECO:0000256" key="1">
    <source>
        <dbReference type="SAM" id="Phobius"/>
    </source>
</evidence>
<organism evidence="2">
    <name type="scientific">bioreactor metagenome</name>
    <dbReference type="NCBI Taxonomy" id="1076179"/>
    <lineage>
        <taxon>unclassified sequences</taxon>
        <taxon>metagenomes</taxon>
        <taxon>ecological metagenomes</taxon>
    </lineage>
</organism>
<name>A0A644W8Z3_9ZZZZ</name>
<proteinExistence type="predicted"/>
<comment type="caution">
    <text evidence="2">The sequence shown here is derived from an EMBL/GenBank/DDBJ whole genome shotgun (WGS) entry which is preliminary data.</text>
</comment>
<gene>
    <name evidence="2" type="ORF">SDC9_45115</name>
</gene>
<keyword evidence="1" id="KW-1133">Transmembrane helix</keyword>
<protein>
    <submittedName>
        <fullName evidence="2">Uncharacterized protein</fullName>
    </submittedName>
</protein>
<reference evidence="2" key="1">
    <citation type="submission" date="2019-08" db="EMBL/GenBank/DDBJ databases">
        <authorList>
            <person name="Kucharzyk K."/>
            <person name="Murdoch R.W."/>
            <person name="Higgins S."/>
            <person name="Loffler F."/>
        </authorList>
    </citation>
    <scope>NUCLEOTIDE SEQUENCE</scope>
</reference>
<evidence type="ECO:0000313" key="2">
    <source>
        <dbReference type="EMBL" id="MPL98903.1"/>
    </source>
</evidence>
<keyword evidence="1" id="KW-0812">Transmembrane</keyword>
<accession>A0A644W8Z3</accession>
<dbReference type="EMBL" id="VSSQ01000635">
    <property type="protein sequence ID" value="MPL98903.1"/>
    <property type="molecule type" value="Genomic_DNA"/>
</dbReference>